<accession>A0A2I0AW93</accession>
<keyword evidence="4" id="KW-0963">Cytoplasm</keyword>
<keyword evidence="6" id="KW-0539">Nucleus</keyword>
<organism evidence="9 10">
    <name type="scientific">Apostasia shenzhenica</name>
    <dbReference type="NCBI Taxonomy" id="1088818"/>
    <lineage>
        <taxon>Eukaryota</taxon>
        <taxon>Viridiplantae</taxon>
        <taxon>Streptophyta</taxon>
        <taxon>Embryophyta</taxon>
        <taxon>Tracheophyta</taxon>
        <taxon>Spermatophyta</taxon>
        <taxon>Magnoliopsida</taxon>
        <taxon>Liliopsida</taxon>
        <taxon>Asparagales</taxon>
        <taxon>Orchidaceae</taxon>
        <taxon>Apostasioideae</taxon>
        <taxon>Apostasia</taxon>
    </lineage>
</organism>
<reference evidence="9 10" key="1">
    <citation type="journal article" date="2017" name="Nature">
        <title>The Apostasia genome and the evolution of orchids.</title>
        <authorList>
            <person name="Zhang G.Q."/>
            <person name="Liu K.W."/>
            <person name="Li Z."/>
            <person name="Lohaus R."/>
            <person name="Hsiao Y.Y."/>
            <person name="Niu S.C."/>
            <person name="Wang J.Y."/>
            <person name="Lin Y.C."/>
            <person name="Xu Q."/>
            <person name="Chen L.J."/>
            <person name="Yoshida K."/>
            <person name="Fujiwara S."/>
            <person name="Wang Z.W."/>
            <person name="Zhang Y.Q."/>
            <person name="Mitsuda N."/>
            <person name="Wang M."/>
            <person name="Liu G.H."/>
            <person name="Pecoraro L."/>
            <person name="Huang H.X."/>
            <person name="Xiao X.J."/>
            <person name="Lin M."/>
            <person name="Wu X.Y."/>
            <person name="Wu W.L."/>
            <person name="Chen Y.Y."/>
            <person name="Chang S.B."/>
            <person name="Sakamoto S."/>
            <person name="Ohme-Takagi M."/>
            <person name="Yagi M."/>
            <person name="Zeng S.J."/>
            <person name="Shen C.Y."/>
            <person name="Yeh C.M."/>
            <person name="Luo Y.B."/>
            <person name="Tsai W.C."/>
            <person name="Van de Peer Y."/>
            <person name="Liu Z.J."/>
        </authorList>
    </citation>
    <scope>NUCLEOTIDE SEQUENCE [LARGE SCALE GENOMIC DNA]</scope>
    <source>
        <strain evidence="10">cv. Shenzhen</strain>
        <tissue evidence="9">Stem</tissue>
    </source>
</reference>
<dbReference type="EMBL" id="KZ451944">
    <property type="protein sequence ID" value="PKA59814.1"/>
    <property type="molecule type" value="Genomic_DNA"/>
</dbReference>
<dbReference type="STRING" id="1088818.A0A2I0AW93"/>
<feature type="compositionally biased region" description="Low complexity" evidence="7">
    <location>
        <begin position="1220"/>
        <end position="1229"/>
    </location>
</feature>
<feature type="region of interest" description="Disordered" evidence="7">
    <location>
        <begin position="1195"/>
        <end position="1229"/>
    </location>
</feature>
<comment type="subcellular location">
    <subcellularLocation>
        <location evidence="2">Cytoplasm</location>
        <location evidence="2">Cytoskeleton</location>
        <location evidence="2">Spindle</location>
    </subcellularLocation>
    <subcellularLocation>
        <location evidence="1">Nucleus</location>
    </subcellularLocation>
</comment>
<dbReference type="PANTHER" id="PTHR13738:SF1">
    <property type="entry name" value="TROPONIN I"/>
    <property type="match status" value="1"/>
</dbReference>
<evidence type="ECO:0000256" key="7">
    <source>
        <dbReference type="SAM" id="MobiDB-lite"/>
    </source>
</evidence>
<dbReference type="InterPro" id="IPR050875">
    <property type="entry name" value="Troponin_I"/>
</dbReference>
<evidence type="ECO:0000256" key="2">
    <source>
        <dbReference type="ARBA" id="ARBA00004186"/>
    </source>
</evidence>
<evidence type="ECO:0000313" key="10">
    <source>
        <dbReference type="Proteomes" id="UP000236161"/>
    </source>
</evidence>
<feature type="domain" description="Inner centromere protein ARK-binding" evidence="8">
    <location>
        <begin position="1615"/>
        <end position="1665"/>
    </location>
</feature>
<feature type="region of interest" description="Disordered" evidence="7">
    <location>
        <begin position="1292"/>
        <end position="1317"/>
    </location>
</feature>
<protein>
    <recommendedName>
        <fullName evidence="8">Inner centromere protein ARK-binding domain-containing protein</fullName>
    </recommendedName>
</protein>
<evidence type="ECO:0000256" key="5">
    <source>
        <dbReference type="ARBA" id="ARBA00023212"/>
    </source>
</evidence>
<dbReference type="OrthoDB" id="681218at2759"/>
<dbReference type="InterPro" id="IPR005635">
    <property type="entry name" value="Inner_centromere_prot_ARK-bd"/>
</dbReference>
<evidence type="ECO:0000256" key="1">
    <source>
        <dbReference type="ARBA" id="ARBA00004123"/>
    </source>
</evidence>
<feature type="region of interest" description="Disordered" evidence="7">
    <location>
        <begin position="1453"/>
        <end position="1483"/>
    </location>
</feature>
<proteinExistence type="inferred from homology"/>
<evidence type="ECO:0000256" key="4">
    <source>
        <dbReference type="ARBA" id="ARBA00022490"/>
    </source>
</evidence>
<evidence type="ECO:0000256" key="3">
    <source>
        <dbReference type="ARBA" id="ARBA00010042"/>
    </source>
</evidence>
<evidence type="ECO:0000259" key="8">
    <source>
        <dbReference type="Pfam" id="PF03941"/>
    </source>
</evidence>
<dbReference type="GO" id="GO:0005634">
    <property type="term" value="C:nucleus"/>
    <property type="evidence" value="ECO:0007669"/>
    <property type="project" value="UniProtKB-SubCell"/>
</dbReference>
<dbReference type="PANTHER" id="PTHR13738">
    <property type="entry name" value="TROPONIN I"/>
    <property type="match status" value="1"/>
</dbReference>
<dbReference type="Proteomes" id="UP000236161">
    <property type="component" value="Unassembled WGS sequence"/>
</dbReference>
<feature type="region of interest" description="Disordered" evidence="7">
    <location>
        <begin position="723"/>
        <end position="748"/>
    </location>
</feature>
<feature type="compositionally biased region" description="Polar residues" evidence="7">
    <location>
        <begin position="1303"/>
        <end position="1317"/>
    </location>
</feature>
<sequence>MEMSTLECLFMGIFNRKRRIEQQLRKQEESYGHSVACSIVVEGRHPPPWLWKLGQGTIACPDPRGLNREQLISGIIFPLSGDNNHLANPSTFSCMPSNLFYEMPGLDSRQNVERTKRKASTTGEKNHHIECEVVEERSELDIHENIPCPTSRQTNSESHIKKKAKVSDLKEVCATSQYTGKTGHSGATNEKADFVKDFSNAESVVAVQNAGSKSQDKNAVFMQADGLANSQNDAQPSQLELICLTCDNMDNVDVAEMHATDTAAEMIISGTIPFAEASKIPNTVTLVEQKPLGHNRAESCCHKTEGSSCVLNEELLVPSSESSLKSLVAVQSLPEELTTQATDLHITSNIHVEQGGTLHFGEGISGMEIDSIPHGVKDDEIELLVVEDSECSSHSESGQKFSEISVIAPYLSSSRDDVCNSKGFSDLQEIREISLSLSAEYHDEDHFIGNHNEAPSCDAVLSQDRAKPIVHQTNLEFIDVQGSDLRKLSSGSALDSNLTISDVNLRSDVLQAVIEESFSGACDSLMDKIVKEVDALGAEIDSKVAHRVPTECQARYEISEVTETASNFRPALNVTESLHALVRLKQKSDITKNTPISSSQVADCVVTSYLGCSGDQFSTLDISESSSAVGALQIISKGSSLESPKVKENDRHADLNSFQVPVQSFPGQGIGVLKVEETGSSVLETVRRGDSSGNTLEVIETGDDDLVRSQICNDKVVDSHKVNVPGFPSSNKDSISLPDEETPSGTNPWGLQESASGIMSKDAKNFNANHRYFLRSSSRSGEICDRGKSNGSSLPCCEGDSMLMAYRNNAHAKNVLIKVVAPKISPPLHCVENLRALPEARCLVRSSSDCHDDSTSLKSDRPSIENFRSSSAGIDHKCRFMRHDSSNLVPKSANTLGNPVGSKVGTEFTVEDKIECKSQSRNTLESVERLQSISQFSHIKLSDFLTSETLHQNEKSPVLEDGSGLSGIDQVLVSPSLERETVVVAENCSTSYGYEVGSAGFLNFVSQKHHAPVGFDDLGCCMDSFLEDVSGSLCQNDVSDKDKELYNASYQFTSNLARSEYSHNCCETMPELEGFNIELPSASDRSFMYKFPDVQNVSIGQGPVFEQLCKSRSIFSPMSDASVMYKKDDIPGSHQLLLPGMLENTKLGCSFNLGDVDMKQFSANSSCKLVDLCCSIGSQFDGYLGRSHSLSSSNKKFASEARNPPLTPISKLSHGRLSQKRSSSSKSAGSEPELICFRISEDSITTDENGEHAKPVAPICKASLRDSKLSTSRKALSDVTSLHQRLSCKISNSGDHMERDSLKSVNSESKSNLQSECAGNGKSVICDHENLRHSTRGSKYQKEVEPVCQLSVKSKVSAKASEQNSSHHKMEKGGMPANIVSNMSSFIPLVRQKQQGPLPFKGKRGIKVKALEAAEVAKRLEGKKKLEREMRKAASKLEREKLEQEKAKQLELKQKAKEEERRKKETNVAARKRQRDGERKSKNVKRRCIEEIRKIQGCHEENMTDDKEKDLRLKSMGEKQKKKKLVTNEIQAHKKVEKGGKTTQATELQPHSSWFESGASKCVDVDSESEGLSKQEKIISKGGTNFDLPQETVQPILSTGMYQDMQSYEMSPYQDSDDEVVDDDNWRKRKYIPLWARRENLAEVILSTQHLDPKEIFRRKSSFNLFQVLPSRFLQPRR</sequence>
<keyword evidence="10" id="KW-1185">Reference proteome</keyword>
<dbReference type="Pfam" id="PF03941">
    <property type="entry name" value="INCENP_ARK-bind"/>
    <property type="match status" value="1"/>
</dbReference>
<evidence type="ECO:0000256" key="6">
    <source>
        <dbReference type="ARBA" id="ARBA00023242"/>
    </source>
</evidence>
<dbReference type="GO" id="GO:0005819">
    <property type="term" value="C:spindle"/>
    <property type="evidence" value="ECO:0007669"/>
    <property type="project" value="UniProtKB-SubCell"/>
</dbReference>
<gene>
    <name evidence="9" type="ORF">AXF42_Ash011939</name>
</gene>
<feature type="compositionally biased region" description="Basic and acidic residues" evidence="7">
    <location>
        <begin position="1453"/>
        <end position="1466"/>
    </location>
</feature>
<evidence type="ECO:0000313" key="9">
    <source>
        <dbReference type="EMBL" id="PKA59814.1"/>
    </source>
</evidence>
<comment type="similarity">
    <text evidence="3">Belongs to the INCENP family.</text>
</comment>
<keyword evidence="5" id="KW-0206">Cytoskeleton</keyword>
<name>A0A2I0AW93_9ASPA</name>